<evidence type="ECO:0008006" key="3">
    <source>
        <dbReference type="Google" id="ProtNLM"/>
    </source>
</evidence>
<comment type="caution">
    <text evidence="1">The sequence shown here is derived from an EMBL/GenBank/DDBJ whole genome shotgun (WGS) entry which is preliminary data.</text>
</comment>
<dbReference type="EMBL" id="LUUJ01000059">
    <property type="protein sequence ID" value="OAI18312.1"/>
    <property type="molecule type" value="Genomic_DNA"/>
</dbReference>
<reference evidence="1 2" key="1">
    <citation type="submission" date="2016-03" db="EMBL/GenBank/DDBJ databases">
        <authorList>
            <person name="Ploux O."/>
        </authorList>
    </citation>
    <scope>NUCLEOTIDE SEQUENCE [LARGE SCALE GENOMIC DNA]</scope>
    <source>
        <strain evidence="1 2">R-45378</strain>
    </source>
</reference>
<protein>
    <recommendedName>
        <fullName evidence="3">Haem-binding uptake Tiki superfamily ChaN domain-containing protein</fullName>
    </recommendedName>
</protein>
<proteinExistence type="predicted"/>
<evidence type="ECO:0000313" key="1">
    <source>
        <dbReference type="EMBL" id="OAI18312.1"/>
    </source>
</evidence>
<sequence>MKNFNRWAVFLLAFALIPSDGWSLEASGVILKAILPGTITLIGETHQRVESIQFIRHLLTAAAERHQCLTLALEIDDSEQPNIDQVIRGVVPVTAIKIPWVIDHAAFRKLISELKEPANQSPCLQLVAIDTGIDTEYDRDEWMAKRLSELPNDKPILALLGGLHTLKRVNWTIKTGKPSVAEILDRKGYRVKSFPQRWLPEKCNTDQPRLSRFVSAESAEALKILNGTLMALINASAHKSAIGVIDGFVIWECQHREPTD</sequence>
<name>A0A177NKC5_9GAMM</name>
<gene>
    <name evidence="1" type="ORF">A1507_09720</name>
</gene>
<dbReference type="RefSeq" id="WP_064040016.1">
    <property type="nucleotide sequence ID" value="NZ_LUUJ01000059.1"/>
</dbReference>
<accession>A0A177NKC5</accession>
<dbReference type="Proteomes" id="UP000077857">
    <property type="component" value="Unassembled WGS sequence"/>
</dbReference>
<dbReference type="OrthoDB" id="5574312at2"/>
<organism evidence="1 2">
    <name type="scientific">Methylomonas koyamae</name>
    <dbReference type="NCBI Taxonomy" id="702114"/>
    <lineage>
        <taxon>Bacteria</taxon>
        <taxon>Pseudomonadati</taxon>
        <taxon>Pseudomonadota</taxon>
        <taxon>Gammaproteobacteria</taxon>
        <taxon>Methylococcales</taxon>
        <taxon>Methylococcaceae</taxon>
        <taxon>Methylomonas</taxon>
    </lineage>
</organism>
<evidence type="ECO:0000313" key="2">
    <source>
        <dbReference type="Proteomes" id="UP000077857"/>
    </source>
</evidence>
<dbReference type="AlphaFoldDB" id="A0A177NKC5"/>